<feature type="transmembrane region" description="Helical" evidence="1">
    <location>
        <begin position="131"/>
        <end position="152"/>
    </location>
</feature>
<keyword evidence="1" id="KW-1133">Transmembrane helix</keyword>
<feature type="transmembrane region" description="Helical" evidence="1">
    <location>
        <begin position="259"/>
        <end position="280"/>
    </location>
</feature>
<evidence type="ECO:0008006" key="4">
    <source>
        <dbReference type="Google" id="ProtNLM"/>
    </source>
</evidence>
<evidence type="ECO:0000256" key="1">
    <source>
        <dbReference type="SAM" id="Phobius"/>
    </source>
</evidence>
<dbReference type="eggNOG" id="arCOG02835">
    <property type="taxonomic scope" value="Archaea"/>
</dbReference>
<name>E1RF21_METP4</name>
<gene>
    <name evidence="2" type="ordered locus">Mpet_2521</name>
</gene>
<feature type="transmembrane region" description="Helical" evidence="1">
    <location>
        <begin position="34"/>
        <end position="51"/>
    </location>
</feature>
<accession>E1RF21</accession>
<evidence type="ECO:0000313" key="2">
    <source>
        <dbReference type="EMBL" id="ADN37265.1"/>
    </source>
</evidence>
<protein>
    <recommendedName>
        <fullName evidence="4">Carotenoid biosynthesis protein</fullName>
    </recommendedName>
</protein>
<keyword evidence="1" id="KW-0472">Membrane</keyword>
<dbReference type="InterPro" id="IPR007354">
    <property type="entry name" value="CruF-like"/>
</dbReference>
<dbReference type="PANTHER" id="PTHR39419">
    <property type="entry name" value="SLL0814 PROTEIN"/>
    <property type="match status" value="1"/>
</dbReference>
<dbReference type="OrthoDB" id="107798at2157"/>
<sequence>MAETGVDNKYFVPAGVAFLVLTVILVTMKTVTGLTIFGLSSTIVIAIFAFWHGTIRYDWKKMLFFFVLIFIVSWTYETVSILTGFPFGHYNYSTGWSPMLGLVPVMIMPAYFAMGYLSWTIGSILLDKRDSSVGGCGIILLPVISSFVMVMWDICMDPINSTIDRLWVWHNGGVYLGVPFVNFLGWFLCVFTFYMIFVCFLRYSDTEKSPGTSISLKAFWILPVLLYASRTIEFFGDFALGSNYEVTAGNGHVYWTGDIYGTLALMTIFTMIFVAFYAIARVYLKNNHASEED</sequence>
<dbReference type="GeneID" id="9745014"/>
<dbReference type="RefSeq" id="WP_013330438.1">
    <property type="nucleotide sequence ID" value="NC_014507.1"/>
</dbReference>
<feature type="transmembrane region" description="Helical" evidence="1">
    <location>
        <begin position="63"/>
        <end position="87"/>
    </location>
</feature>
<dbReference type="STRING" id="679926.Mpet_2521"/>
<dbReference type="HOGENOM" id="CLU_081195_0_0_2"/>
<dbReference type="PANTHER" id="PTHR39419:SF1">
    <property type="entry name" value="SLL0814 PROTEIN"/>
    <property type="match status" value="1"/>
</dbReference>
<keyword evidence="1" id="KW-0812">Transmembrane</keyword>
<feature type="transmembrane region" description="Helical" evidence="1">
    <location>
        <begin position="10"/>
        <end position="28"/>
    </location>
</feature>
<organism evidence="2 3">
    <name type="scientific">Methanolacinia petrolearia (strain DSM 11571 / OCM 486 / SEBR 4847)</name>
    <name type="common">Methanoplanus petrolearius</name>
    <dbReference type="NCBI Taxonomy" id="679926"/>
    <lineage>
        <taxon>Archaea</taxon>
        <taxon>Methanobacteriati</taxon>
        <taxon>Methanobacteriota</taxon>
        <taxon>Stenosarchaea group</taxon>
        <taxon>Methanomicrobia</taxon>
        <taxon>Methanomicrobiales</taxon>
        <taxon>Methanomicrobiaceae</taxon>
        <taxon>Methanolacinia</taxon>
    </lineage>
</organism>
<dbReference type="Pfam" id="PF04240">
    <property type="entry name" value="Caroten_synth"/>
    <property type="match status" value="1"/>
</dbReference>
<evidence type="ECO:0000313" key="3">
    <source>
        <dbReference type="Proteomes" id="UP000006565"/>
    </source>
</evidence>
<feature type="transmembrane region" description="Helical" evidence="1">
    <location>
        <begin position="172"/>
        <end position="197"/>
    </location>
</feature>
<feature type="transmembrane region" description="Helical" evidence="1">
    <location>
        <begin position="99"/>
        <end position="119"/>
    </location>
</feature>
<reference evidence="2 3" key="1">
    <citation type="journal article" date="2010" name="Stand. Genomic Sci.">
        <title>Complete genome sequence of Methanoplanus petrolearius type strain (SEBR 4847).</title>
        <authorList>
            <person name="Brambilla E."/>
            <person name="Djao O.D."/>
            <person name="Daligault H."/>
            <person name="Lapidus A."/>
            <person name="Lucas S."/>
            <person name="Hammon N."/>
            <person name="Nolan M."/>
            <person name="Tice H."/>
            <person name="Cheng J.F."/>
            <person name="Han C."/>
            <person name="Tapia R."/>
            <person name="Goodwin L."/>
            <person name="Pitluck S."/>
            <person name="Liolios K."/>
            <person name="Ivanova N."/>
            <person name="Mavromatis K."/>
            <person name="Mikhailova N."/>
            <person name="Pati A."/>
            <person name="Chen A."/>
            <person name="Palaniappan K."/>
            <person name="Land M."/>
            <person name="Hauser L."/>
            <person name="Chang Y.J."/>
            <person name="Jeffries C.D."/>
            <person name="Rohde M."/>
            <person name="Spring S."/>
            <person name="Sikorski J."/>
            <person name="Goker M."/>
            <person name="Woyke T."/>
            <person name="Bristow J."/>
            <person name="Eisen J.A."/>
            <person name="Markowitz V."/>
            <person name="Hugenholtz P."/>
            <person name="Kyrpides N.C."/>
            <person name="Klenk H.P."/>
        </authorList>
    </citation>
    <scope>NUCLEOTIDE SEQUENCE [LARGE SCALE GENOMIC DNA]</scope>
    <source>
        <strain evidence="3">DSM 11571 / OCM 486 / SEBR 4847</strain>
    </source>
</reference>
<dbReference type="AlphaFoldDB" id="E1RF21"/>
<dbReference type="KEGG" id="mpi:Mpet_2521"/>
<feature type="transmembrane region" description="Helical" evidence="1">
    <location>
        <begin position="218"/>
        <end position="239"/>
    </location>
</feature>
<dbReference type="EMBL" id="CP002117">
    <property type="protein sequence ID" value="ADN37265.1"/>
    <property type="molecule type" value="Genomic_DNA"/>
</dbReference>
<dbReference type="Proteomes" id="UP000006565">
    <property type="component" value="Chromosome"/>
</dbReference>
<proteinExistence type="predicted"/>
<keyword evidence="3" id="KW-1185">Reference proteome</keyword>